<proteinExistence type="predicted"/>
<evidence type="ECO:0000313" key="3">
    <source>
        <dbReference type="Proteomes" id="UP001174997"/>
    </source>
</evidence>
<sequence length="783" mass="87004">MASSADMASTSYFGRPVAKHRLGTDFDLLAKWSQVLGARPESPSCILSQLSKEDQAALFSPSFEQFRIVEDDIQGPKIEIVQNQLYERLGVAPMDHELAAMMISDNYKRSEKNLYDVACHLHDAEQEAAVLYDFCFQKAKNMGWKDYPAHQYAMMYRSRHLVQVVRHRQQEIRDEMRKLAIPTYTPIERNLIPVIQDPLEAASTAGLESYFGQIPEATPTLASVRLAENGPPASAYAGPSHDLQQAPFPAPTMEYLQAIRHEPQSSFVGHAITSPVPQLQLQDIQLYKTPSPARDYSEANRNPFTPSPSDVATKASYSGYVSGASDSSIEAQASDNSGQFSDTSSAVTERVAYAADDDEEDYDDTDGGALLPRDLAESLGIPSQIPYPSSASRRPVFQTVPTASQGVGLLGAGLSGHWVPVYADSGGAEVGNQTTSAFQFPPMNTAVVNTQCNSPDVELTTTTQFGDGQLTTIQTPAKGQRKPFSENVKVTQYPESIQQLWNGMTCYDVPPSAMGGRHQVLPMYWTTKVGKERFLRHKFSDLKHADAKAMRDRTLGKVARNRVYIVVDLSNIIIGFYDKMKEQRGIPLGRRVIAPAFNFNNFDTLLARDRSVGKRILAGSLGSATRSVPNHLKQAKAMGYEINLLHRVSKPVSPRKMRADLHSDTSNDDDDLFAGPMRQGEQGVDEVLHLKLLQLDFDEKPGTICLGTGDAASAEYSDGFLKNIERLLERGWRVELYGWSHNISSAWRDEFETKWTDFFKIIELDKFSEELFDMTVESIPELK</sequence>
<reference evidence="2" key="1">
    <citation type="submission" date="2023-06" db="EMBL/GenBank/DDBJ databases">
        <title>Genome-scale phylogeny and comparative genomics of the fungal order Sordariales.</title>
        <authorList>
            <consortium name="Lawrence Berkeley National Laboratory"/>
            <person name="Hensen N."/>
            <person name="Bonometti L."/>
            <person name="Westerberg I."/>
            <person name="Brannstrom I.O."/>
            <person name="Guillou S."/>
            <person name="Cros-Aarteil S."/>
            <person name="Calhoun S."/>
            <person name="Haridas S."/>
            <person name="Kuo A."/>
            <person name="Mondo S."/>
            <person name="Pangilinan J."/>
            <person name="Riley R."/>
            <person name="Labutti K."/>
            <person name="Andreopoulos B."/>
            <person name="Lipzen A."/>
            <person name="Chen C."/>
            <person name="Yanf M."/>
            <person name="Daum C."/>
            <person name="Ng V."/>
            <person name="Clum A."/>
            <person name="Steindorff A."/>
            <person name="Ohm R."/>
            <person name="Martin F."/>
            <person name="Silar P."/>
            <person name="Natvig D."/>
            <person name="Lalanne C."/>
            <person name="Gautier V."/>
            <person name="Ament-Velasquez S.L."/>
            <person name="Kruys A."/>
            <person name="Hutchinson M.I."/>
            <person name="Powell A.J."/>
            <person name="Barry K."/>
            <person name="Miller A.N."/>
            <person name="Grigoriev I.V."/>
            <person name="Debuchy R."/>
            <person name="Gladieux P."/>
            <person name="Thoren M.H."/>
            <person name="Johannesson H."/>
        </authorList>
    </citation>
    <scope>NUCLEOTIDE SEQUENCE</scope>
    <source>
        <strain evidence="2">CBS 307.81</strain>
    </source>
</reference>
<dbReference type="EMBL" id="JAULSY010000037">
    <property type="protein sequence ID" value="KAK0669960.1"/>
    <property type="molecule type" value="Genomic_DNA"/>
</dbReference>
<dbReference type="Proteomes" id="UP001174997">
    <property type="component" value="Unassembled WGS sequence"/>
</dbReference>
<dbReference type="GO" id="GO:0006606">
    <property type="term" value="P:protein import into nucleus"/>
    <property type="evidence" value="ECO:0007669"/>
    <property type="project" value="TreeGrafter"/>
</dbReference>
<dbReference type="Gene3D" id="3.40.50.1010">
    <property type="entry name" value="5'-nuclease"/>
    <property type="match status" value="1"/>
</dbReference>
<organism evidence="2 3">
    <name type="scientific">Cercophora samala</name>
    <dbReference type="NCBI Taxonomy" id="330535"/>
    <lineage>
        <taxon>Eukaryota</taxon>
        <taxon>Fungi</taxon>
        <taxon>Dikarya</taxon>
        <taxon>Ascomycota</taxon>
        <taxon>Pezizomycotina</taxon>
        <taxon>Sordariomycetes</taxon>
        <taxon>Sordariomycetidae</taxon>
        <taxon>Sordariales</taxon>
        <taxon>Lasiosphaeriaceae</taxon>
        <taxon>Cercophora</taxon>
    </lineage>
</organism>
<keyword evidence="3" id="KW-1185">Reference proteome</keyword>
<comment type="caution">
    <text evidence="2">The sequence shown here is derived from an EMBL/GenBank/DDBJ whole genome shotgun (WGS) entry which is preliminary data.</text>
</comment>
<gene>
    <name evidence="2" type="ORF">QBC41DRAFT_99806</name>
</gene>
<dbReference type="GO" id="GO:0005085">
    <property type="term" value="F:guanyl-nucleotide exchange factor activity"/>
    <property type="evidence" value="ECO:0007669"/>
    <property type="project" value="TreeGrafter"/>
</dbReference>
<dbReference type="GO" id="GO:0031267">
    <property type="term" value="F:small GTPase binding"/>
    <property type="evidence" value="ECO:0007669"/>
    <property type="project" value="TreeGrafter"/>
</dbReference>
<evidence type="ECO:0000256" key="1">
    <source>
        <dbReference type="SAM" id="MobiDB-lite"/>
    </source>
</evidence>
<dbReference type="PANTHER" id="PTHR15837:SF5">
    <property type="entry name" value="NYN DOMAIN-CONTAINING PROTEIN"/>
    <property type="match status" value="1"/>
</dbReference>
<protein>
    <submittedName>
        <fullName evidence="2">Uncharacterized protein</fullName>
    </submittedName>
</protein>
<dbReference type="PANTHER" id="PTHR15837">
    <property type="entry name" value="RAN GUANINE NUCLEOTIDE RELEASE FACTOR"/>
    <property type="match status" value="1"/>
</dbReference>
<feature type="compositionally biased region" description="Polar residues" evidence="1">
    <location>
        <begin position="299"/>
        <end position="310"/>
    </location>
</feature>
<evidence type="ECO:0000313" key="2">
    <source>
        <dbReference type="EMBL" id="KAK0669960.1"/>
    </source>
</evidence>
<dbReference type="CDD" id="cd18724">
    <property type="entry name" value="PIN_LabA-like"/>
    <property type="match status" value="1"/>
</dbReference>
<accession>A0AA39ZFC9</accession>
<feature type="region of interest" description="Disordered" evidence="1">
    <location>
        <begin position="292"/>
        <end position="312"/>
    </location>
</feature>
<name>A0AA39ZFC9_9PEZI</name>
<dbReference type="InterPro" id="IPR007681">
    <property type="entry name" value="Mog1"/>
</dbReference>
<dbReference type="AlphaFoldDB" id="A0AA39ZFC9"/>
<dbReference type="GO" id="GO:0005634">
    <property type="term" value="C:nucleus"/>
    <property type="evidence" value="ECO:0007669"/>
    <property type="project" value="TreeGrafter"/>
</dbReference>